<accession>A0A1X0NGK4</accession>
<evidence type="ECO:0000313" key="2">
    <source>
        <dbReference type="Proteomes" id="UP000192257"/>
    </source>
</evidence>
<dbReference type="GeneID" id="39990559"/>
<dbReference type="EMBL" id="NBCO01000055">
    <property type="protein sequence ID" value="ORC83845.1"/>
    <property type="molecule type" value="Genomic_DNA"/>
</dbReference>
<dbReference type="AlphaFoldDB" id="A0A1X0NGK4"/>
<dbReference type="VEuPathDB" id="TriTrypDB:TM35_000551140"/>
<proteinExistence type="predicted"/>
<dbReference type="RefSeq" id="XP_028877911.1">
    <property type="nucleotide sequence ID" value="XM_029030779.1"/>
</dbReference>
<gene>
    <name evidence="1" type="ORF">TM35_000551140</name>
</gene>
<sequence>MMTLLLLLNLLLLVLLFLLLHLLPLLHLLKGERLRLQVTVKLETVHQEKVEQYNHLLQAVQPKRVQLILRMQTLGATVHLKGVNQQVTPLMKNQPPPPPQQQQQHQHILLNSQTTRRVMQTAAAVSAVLCGCVHHY</sequence>
<comment type="caution">
    <text evidence="1">The sequence shown here is derived from an EMBL/GenBank/DDBJ whole genome shotgun (WGS) entry which is preliminary data.</text>
</comment>
<keyword evidence="2" id="KW-1185">Reference proteome</keyword>
<reference evidence="1 2" key="1">
    <citation type="submission" date="2017-03" db="EMBL/GenBank/DDBJ databases">
        <title>An alternative strategy for trypanosome survival in the mammalian bloodstream revealed through genome and transcriptome analysis of the ubiquitous bovine parasite Trypanosoma (Megatrypanum) theileri.</title>
        <authorList>
            <person name="Kelly S."/>
            <person name="Ivens A."/>
            <person name="Mott A."/>
            <person name="O'Neill E."/>
            <person name="Emms D."/>
            <person name="Macleod O."/>
            <person name="Voorheis P."/>
            <person name="Matthews J."/>
            <person name="Matthews K."/>
            <person name="Carrington M."/>
        </authorList>
    </citation>
    <scope>NUCLEOTIDE SEQUENCE [LARGE SCALE GENOMIC DNA]</scope>
    <source>
        <strain evidence="1">Edinburgh</strain>
    </source>
</reference>
<protein>
    <submittedName>
        <fullName evidence="1">Uncharacterized protein</fullName>
    </submittedName>
</protein>
<organism evidence="1 2">
    <name type="scientific">Trypanosoma theileri</name>
    <dbReference type="NCBI Taxonomy" id="67003"/>
    <lineage>
        <taxon>Eukaryota</taxon>
        <taxon>Discoba</taxon>
        <taxon>Euglenozoa</taxon>
        <taxon>Kinetoplastea</taxon>
        <taxon>Metakinetoplastina</taxon>
        <taxon>Trypanosomatida</taxon>
        <taxon>Trypanosomatidae</taxon>
        <taxon>Trypanosoma</taxon>
    </lineage>
</organism>
<name>A0A1X0NGK4_9TRYP</name>
<dbReference type="Proteomes" id="UP000192257">
    <property type="component" value="Unassembled WGS sequence"/>
</dbReference>
<evidence type="ECO:0000313" key="1">
    <source>
        <dbReference type="EMBL" id="ORC83845.1"/>
    </source>
</evidence>